<evidence type="ECO:0000313" key="5">
    <source>
        <dbReference type="Proteomes" id="UP000635245"/>
    </source>
</evidence>
<name>A0A934QNG9_9PSEU</name>
<sequence>MPSSVEPADIADRLRRIEAVTDNALAELELEQLLAELLARVKELLGADTATVLLVDSGGHHLVASASSGMEEEVRQGVRVPVGEGFAGRIAASRTPMVIQQVDSTTVVNPLLWEKGVRSLAGVPLVAGGDMVGVLHVGTFDPTPFSERDVEFLQVVGDRVALATHTRLTRTERAAAAALQRTLLPAKLPQIAGLELSSRYVPGEAGGASGDWYDVFTLPSGWLCVTVGDVVGRGLAAATIMSRVRTATRSYALDSGEPTAVLSKLDAHIRHFEPQTMTTIAYAVLEPSLERMHISLAGHLSPVLALPDRKAELLDVPIDPPIGVGSAPLQRRSATIDLPEGATVLFYTDGLVERRDRGLDEGLRLLCDTVTTDSTERLCSTVMSRMVGSDPTDDDIAVLAIRKRLTDELRTLELELDAVPEVLADVRAALRRWLPTTGATAEETADLLVAVGEACSNVIEHAYGPLGGKINLRFEAEEPEVVVTVADTGRWRQARGAHRGRGTALMRQLSDNVTFEHTAGGTLVRIRKTLSGEPA</sequence>
<dbReference type="InterPro" id="IPR003594">
    <property type="entry name" value="HATPase_dom"/>
</dbReference>
<dbReference type="AlphaFoldDB" id="A0A934QNG9"/>
<feature type="domain" description="PPM-type phosphatase" evidence="3">
    <location>
        <begin position="191"/>
        <end position="403"/>
    </location>
</feature>
<dbReference type="PANTHER" id="PTHR43156:SF2">
    <property type="entry name" value="STAGE II SPORULATION PROTEIN E"/>
    <property type="match status" value="1"/>
</dbReference>
<dbReference type="Pfam" id="PF13581">
    <property type="entry name" value="HATPase_c_2"/>
    <property type="match status" value="1"/>
</dbReference>
<evidence type="ECO:0000256" key="1">
    <source>
        <dbReference type="ARBA" id="ARBA00022801"/>
    </source>
</evidence>
<dbReference type="InterPro" id="IPR052016">
    <property type="entry name" value="Bact_Sigma-Reg"/>
</dbReference>
<dbReference type="InterPro" id="IPR029016">
    <property type="entry name" value="GAF-like_dom_sf"/>
</dbReference>
<dbReference type="InterPro" id="IPR001932">
    <property type="entry name" value="PPM-type_phosphatase-like_dom"/>
</dbReference>
<dbReference type="SUPFAM" id="SSF81606">
    <property type="entry name" value="PP2C-like"/>
    <property type="match status" value="1"/>
</dbReference>
<evidence type="ECO:0000259" key="3">
    <source>
        <dbReference type="SMART" id="SM00331"/>
    </source>
</evidence>
<dbReference type="GO" id="GO:0016791">
    <property type="term" value="F:phosphatase activity"/>
    <property type="evidence" value="ECO:0007669"/>
    <property type="project" value="TreeGrafter"/>
</dbReference>
<evidence type="ECO:0000259" key="2">
    <source>
        <dbReference type="SMART" id="SM00065"/>
    </source>
</evidence>
<dbReference type="Gene3D" id="3.60.40.10">
    <property type="entry name" value="PPM-type phosphatase domain"/>
    <property type="match status" value="1"/>
</dbReference>
<feature type="domain" description="GAF" evidence="2">
    <location>
        <begin position="29"/>
        <end position="174"/>
    </location>
</feature>
<dbReference type="Proteomes" id="UP000635245">
    <property type="component" value="Unassembled WGS sequence"/>
</dbReference>
<protein>
    <submittedName>
        <fullName evidence="4">SpoIIE family protein phosphatase</fullName>
    </submittedName>
</protein>
<dbReference type="RefSeq" id="WP_200318208.1">
    <property type="nucleotide sequence ID" value="NZ_JAENJH010000002.1"/>
</dbReference>
<keyword evidence="1" id="KW-0378">Hydrolase</keyword>
<dbReference type="PANTHER" id="PTHR43156">
    <property type="entry name" value="STAGE II SPORULATION PROTEIN E-RELATED"/>
    <property type="match status" value="1"/>
</dbReference>
<gene>
    <name evidence="4" type="ORF">JHE00_13140</name>
</gene>
<dbReference type="InterPro" id="IPR036890">
    <property type="entry name" value="HATPase_C_sf"/>
</dbReference>
<proteinExistence type="predicted"/>
<dbReference type="InterPro" id="IPR003018">
    <property type="entry name" value="GAF"/>
</dbReference>
<comment type="caution">
    <text evidence="4">The sequence shown here is derived from an EMBL/GenBank/DDBJ whole genome shotgun (WGS) entry which is preliminary data.</text>
</comment>
<dbReference type="Gene3D" id="3.30.565.10">
    <property type="entry name" value="Histidine kinase-like ATPase, C-terminal domain"/>
    <property type="match status" value="1"/>
</dbReference>
<evidence type="ECO:0000313" key="4">
    <source>
        <dbReference type="EMBL" id="MBK1785272.1"/>
    </source>
</evidence>
<dbReference type="SMART" id="SM00065">
    <property type="entry name" value="GAF"/>
    <property type="match status" value="1"/>
</dbReference>
<dbReference type="SMART" id="SM00331">
    <property type="entry name" value="PP2C_SIG"/>
    <property type="match status" value="1"/>
</dbReference>
<reference evidence="4" key="1">
    <citation type="submission" date="2020-12" db="EMBL/GenBank/DDBJ databases">
        <title>Prauserella sp. ASG 168, a novel actinomycete isolated from cave rock.</title>
        <authorList>
            <person name="Suriyachadkun C."/>
        </authorList>
    </citation>
    <scope>NUCLEOTIDE SEQUENCE</scope>
    <source>
        <strain evidence="4">ASG 168</strain>
    </source>
</reference>
<dbReference type="Pfam" id="PF13185">
    <property type="entry name" value="GAF_2"/>
    <property type="match status" value="1"/>
</dbReference>
<organism evidence="4 5">
    <name type="scientific">Prauserella cavernicola</name>
    <dbReference type="NCBI Taxonomy" id="2800127"/>
    <lineage>
        <taxon>Bacteria</taxon>
        <taxon>Bacillati</taxon>
        <taxon>Actinomycetota</taxon>
        <taxon>Actinomycetes</taxon>
        <taxon>Pseudonocardiales</taxon>
        <taxon>Pseudonocardiaceae</taxon>
        <taxon>Prauserella</taxon>
    </lineage>
</organism>
<accession>A0A934QNG9</accession>
<dbReference type="Pfam" id="PF07228">
    <property type="entry name" value="SpoIIE"/>
    <property type="match status" value="1"/>
</dbReference>
<dbReference type="EMBL" id="JAENJH010000002">
    <property type="protein sequence ID" value="MBK1785272.1"/>
    <property type="molecule type" value="Genomic_DNA"/>
</dbReference>
<dbReference type="Gene3D" id="3.30.450.40">
    <property type="match status" value="1"/>
</dbReference>
<dbReference type="SUPFAM" id="SSF55874">
    <property type="entry name" value="ATPase domain of HSP90 chaperone/DNA topoisomerase II/histidine kinase"/>
    <property type="match status" value="1"/>
</dbReference>
<dbReference type="InterPro" id="IPR036457">
    <property type="entry name" value="PPM-type-like_dom_sf"/>
</dbReference>
<dbReference type="CDD" id="cd16936">
    <property type="entry name" value="HATPase_RsbW-like"/>
    <property type="match status" value="1"/>
</dbReference>
<dbReference type="SUPFAM" id="SSF55781">
    <property type="entry name" value="GAF domain-like"/>
    <property type="match status" value="1"/>
</dbReference>
<keyword evidence="5" id="KW-1185">Reference proteome</keyword>